<dbReference type="EMBL" id="RXIC02000019">
    <property type="protein sequence ID" value="KAB1226817.1"/>
    <property type="molecule type" value="Genomic_DNA"/>
</dbReference>
<name>A0A6A1WSN2_9ROSI</name>
<comment type="caution">
    <text evidence="1">The sequence shown here is derived from an EMBL/GenBank/DDBJ whole genome shotgun (WGS) entry which is preliminary data.</text>
</comment>
<dbReference type="AlphaFoldDB" id="A0A6A1WSN2"/>
<evidence type="ECO:0000313" key="2">
    <source>
        <dbReference type="Proteomes" id="UP000516437"/>
    </source>
</evidence>
<evidence type="ECO:0000313" key="1">
    <source>
        <dbReference type="EMBL" id="KAB1226817.1"/>
    </source>
</evidence>
<gene>
    <name evidence="1" type="ORF">CJ030_MR1G005063</name>
</gene>
<dbReference type="OrthoDB" id="66620at2759"/>
<proteinExistence type="predicted"/>
<dbReference type="Proteomes" id="UP000516437">
    <property type="component" value="Chromosome 1"/>
</dbReference>
<keyword evidence="2" id="KW-1185">Reference proteome</keyword>
<sequence length="75" mass="8156">MLLTMASVSKPAFAAAGGLHYPRCCKIVRQKWRIRASSAAPGVDLKTLESAISKKDSNAVKEALDQLNEIGWAKR</sequence>
<protein>
    <submittedName>
        <fullName evidence="1">Uncharacterized protein</fullName>
    </submittedName>
</protein>
<accession>A0A6A1WSN2</accession>
<organism evidence="1 2">
    <name type="scientific">Morella rubra</name>
    <name type="common">Chinese bayberry</name>
    <dbReference type="NCBI Taxonomy" id="262757"/>
    <lineage>
        <taxon>Eukaryota</taxon>
        <taxon>Viridiplantae</taxon>
        <taxon>Streptophyta</taxon>
        <taxon>Embryophyta</taxon>
        <taxon>Tracheophyta</taxon>
        <taxon>Spermatophyta</taxon>
        <taxon>Magnoliopsida</taxon>
        <taxon>eudicotyledons</taxon>
        <taxon>Gunneridae</taxon>
        <taxon>Pentapetalae</taxon>
        <taxon>rosids</taxon>
        <taxon>fabids</taxon>
        <taxon>Fagales</taxon>
        <taxon>Myricaceae</taxon>
        <taxon>Morella</taxon>
    </lineage>
</organism>
<reference evidence="1 2" key="1">
    <citation type="journal article" date="2019" name="Plant Biotechnol. J.">
        <title>The red bayberry genome and genetic basis of sex determination.</title>
        <authorList>
            <person name="Jia H.M."/>
            <person name="Jia H.J."/>
            <person name="Cai Q.L."/>
            <person name="Wang Y."/>
            <person name="Zhao H.B."/>
            <person name="Yang W.F."/>
            <person name="Wang G.Y."/>
            <person name="Li Y.H."/>
            <person name="Zhan D.L."/>
            <person name="Shen Y.T."/>
            <person name="Niu Q.F."/>
            <person name="Chang L."/>
            <person name="Qiu J."/>
            <person name="Zhao L."/>
            <person name="Xie H.B."/>
            <person name="Fu W.Y."/>
            <person name="Jin J."/>
            <person name="Li X.W."/>
            <person name="Jiao Y."/>
            <person name="Zhou C.C."/>
            <person name="Tu T."/>
            <person name="Chai C.Y."/>
            <person name="Gao J.L."/>
            <person name="Fan L.J."/>
            <person name="van de Weg E."/>
            <person name="Wang J.Y."/>
            <person name="Gao Z.S."/>
        </authorList>
    </citation>
    <scope>NUCLEOTIDE SEQUENCE [LARGE SCALE GENOMIC DNA]</scope>
    <source>
        <tissue evidence="1">Leaves</tissue>
    </source>
</reference>